<dbReference type="GO" id="GO:0006508">
    <property type="term" value="P:proteolysis"/>
    <property type="evidence" value="ECO:0007669"/>
    <property type="project" value="UniProtKB-KW"/>
</dbReference>
<feature type="binding site" evidence="8">
    <location>
        <position position="287"/>
    </location>
    <ligand>
        <name>Mn(2+)</name>
        <dbReference type="ChEBI" id="CHEBI:29035"/>
        <label>2</label>
    </ligand>
</feature>
<comment type="function">
    <text evidence="7 8">Presumably involved in the processing and regular turnover of intracellular proteins. Catalyzes the removal of unsubstituted N-terminal amino acids from various peptides.</text>
</comment>
<proteinExistence type="inferred from homology"/>
<dbReference type="PANTHER" id="PTHR11963:SF23">
    <property type="entry name" value="CYTOSOL AMINOPEPTIDASE"/>
    <property type="match status" value="1"/>
</dbReference>
<dbReference type="EC" id="3.4.11.1" evidence="8"/>
<dbReference type="SUPFAM" id="SSF52949">
    <property type="entry name" value="Macro domain-like"/>
    <property type="match status" value="1"/>
</dbReference>
<dbReference type="PROSITE" id="PS00631">
    <property type="entry name" value="CYTOSOL_AP"/>
    <property type="match status" value="1"/>
</dbReference>
<dbReference type="CDD" id="cd00433">
    <property type="entry name" value="Peptidase_M17"/>
    <property type="match status" value="1"/>
</dbReference>
<dbReference type="PRINTS" id="PR00481">
    <property type="entry name" value="LAMNOPPTDASE"/>
</dbReference>
<evidence type="ECO:0000256" key="1">
    <source>
        <dbReference type="ARBA" id="ARBA00000135"/>
    </source>
</evidence>
<feature type="active site" evidence="8">
    <location>
        <position position="276"/>
    </location>
</feature>
<name>A0A852R3Q6_9ACTN</name>
<keyword evidence="8" id="KW-0963">Cytoplasm</keyword>
<dbReference type="GO" id="GO:0005737">
    <property type="term" value="C:cytoplasm"/>
    <property type="evidence" value="ECO:0007669"/>
    <property type="project" value="UniProtKB-SubCell"/>
</dbReference>
<dbReference type="HAMAP" id="MF_00181">
    <property type="entry name" value="Cytosol_peptidase_M17"/>
    <property type="match status" value="1"/>
</dbReference>
<dbReference type="InterPro" id="IPR000819">
    <property type="entry name" value="Peptidase_M17_C"/>
</dbReference>
<keyword evidence="8" id="KW-0479">Metal-binding</keyword>
<keyword evidence="5 8" id="KW-0645">Protease</keyword>
<keyword evidence="4 8" id="KW-0031">Aminopeptidase</keyword>
<evidence type="ECO:0000256" key="3">
    <source>
        <dbReference type="ARBA" id="ARBA00009528"/>
    </source>
</evidence>
<feature type="binding site" evidence="8">
    <location>
        <position position="264"/>
    </location>
    <ligand>
        <name>Mn(2+)</name>
        <dbReference type="ChEBI" id="CHEBI:29035"/>
        <label>2</label>
    </ligand>
</feature>
<organism evidence="10 11">
    <name type="scientific">Nocardioides kongjuensis</name>
    <dbReference type="NCBI Taxonomy" id="349522"/>
    <lineage>
        <taxon>Bacteria</taxon>
        <taxon>Bacillati</taxon>
        <taxon>Actinomycetota</taxon>
        <taxon>Actinomycetes</taxon>
        <taxon>Propionibacteriales</taxon>
        <taxon>Nocardioidaceae</taxon>
        <taxon>Nocardioides</taxon>
    </lineage>
</organism>
<sequence length="511" mass="51172">MTTFALRTASPAKTRAEAVVVGVLPDGKLAPGAEDVASAYGRKLSGLLATLGVKGGAGEVAKVPTGGTIASPLLVLVGLGPDPDAAAVRRAAGNAARAVTNAASVALALPADTPELVRAVVEGYRLGGYAFTSYKSKPGTPTTPAEVVVLTPAARRADVVSALGPAQVLVDAVVAARDWVNTPPGDLTPPAFADAIAAAVRSTNKGLDKGATQVKVTVLDEDRLAELGCGGLLAVGAGSAAPPRLVELSYAPKDAVAHVALVGKGITFDSGGLWIKPAASMATMKEDMAGAAAVVQATLAAARLGLPVRVSAYAALAENMVGEASMRPGDVLTTYDGTTVEVTNTDAEGRLVLADALGRAVEAEPDVVLDIATLTGHMVMALGEKMAGVMGDDDVVATVLAAGAAVGEDAWPMPIPEFMDERIHGSTIADLAQYDGIRWGGGLFAAAFLREFTGGLPWAHLDIAGPTFNKGGPAGHLAAGATGYGVATLLEYLRSRATAGGAAAPAASVPA</sequence>
<feature type="binding site" evidence="8">
    <location>
        <position position="269"/>
    </location>
    <ligand>
        <name>Mn(2+)</name>
        <dbReference type="ChEBI" id="CHEBI:29035"/>
        <label>1</label>
    </ligand>
</feature>
<comment type="catalytic activity">
    <reaction evidence="1 8">
        <text>Release of an N-terminal amino acid, Xaa-|-Yaa-, in which Xaa is preferably Leu, but may be other amino acids including Pro although not Arg or Lys, and Yaa may be Pro. Amino acid amides and methyl esters are also readily hydrolyzed, but rates on arylamides are exceedingly low.</text>
        <dbReference type="EC" id="3.4.11.1"/>
    </reaction>
</comment>
<protein>
    <recommendedName>
        <fullName evidence="8">Probable cytosol aminopeptidase</fullName>
        <ecNumber evidence="8">3.4.11.1</ecNumber>
    </recommendedName>
    <alternativeName>
        <fullName evidence="8">Leucine aminopeptidase</fullName>
        <shortName evidence="8">LAP</shortName>
        <ecNumber evidence="8">3.4.11.10</ecNumber>
    </alternativeName>
    <alternativeName>
        <fullName evidence="8">Leucyl aminopeptidase</fullName>
    </alternativeName>
</protein>
<dbReference type="Pfam" id="PF02789">
    <property type="entry name" value="Peptidase_M17_N"/>
    <property type="match status" value="1"/>
</dbReference>
<dbReference type="EMBL" id="JACCBF010000001">
    <property type="protein sequence ID" value="NYD29423.1"/>
    <property type="molecule type" value="Genomic_DNA"/>
</dbReference>
<dbReference type="RefSeq" id="WP_179725798.1">
    <property type="nucleotide sequence ID" value="NZ_BAABEF010000001.1"/>
</dbReference>
<feature type="binding site" evidence="8">
    <location>
        <position position="348"/>
    </location>
    <ligand>
        <name>Mn(2+)</name>
        <dbReference type="ChEBI" id="CHEBI:29035"/>
        <label>1</label>
    </ligand>
</feature>
<keyword evidence="6 8" id="KW-0378">Hydrolase</keyword>
<feature type="active site" evidence="8">
    <location>
        <position position="350"/>
    </location>
</feature>
<feature type="binding site" evidence="8">
    <location>
        <position position="269"/>
    </location>
    <ligand>
        <name>Mn(2+)</name>
        <dbReference type="ChEBI" id="CHEBI:29035"/>
        <label>2</label>
    </ligand>
</feature>
<dbReference type="PANTHER" id="PTHR11963">
    <property type="entry name" value="LEUCINE AMINOPEPTIDASE-RELATED"/>
    <property type="match status" value="1"/>
</dbReference>
<evidence type="ECO:0000313" key="10">
    <source>
        <dbReference type="EMBL" id="NYD29423.1"/>
    </source>
</evidence>
<comment type="similarity">
    <text evidence="3 8">Belongs to the peptidase M17 family.</text>
</comment>
<dbReference type="InterPro" id="IPR023042">
    <property type="entry name" value="Peptidase_M17_leu_NH2_pept"/>
</dbReference>
<evidence type="ECO:0000256" key="4">
    <source>
        <dbReference type="ARBA" id="ARBA00022438"/>
    </source>
</evidence>
<dbReference type="Gene3D" id="3.40.220.10">
    <property type="entry name" value="Leucine Aminopeptidase, subunit E, domain 1"/>
    <property type="match status" value="1"/>
</dbReference>
<dbReference type="InterPro" id="IPR043472">
    <property type="entry name" value="Macro_dom-like"/>
</dbReference>
<gene>
    <name evidence="8" type="primary">pepA</name>
    <name evidence="10" type="ORF">BJ958_000969</name>
</gene>
<dbReference type="InterPro" id="IPR008283">
    <property type="entry name" value="Peptidase_M17_N"/>
</dbReference>
<comment type="subcellular location">
    <subcellularLocation>
        <location evidence="8">Cytoplasm</location>
    </subcellularLocation>
</comment>
<evidence type="ECO:0000256" key="2">
    <source>
        <dbReference type="ARBA" id="ARBA00000967"/>
    </source>
</evidence>
<reference evidence="10 11" key="1">
    <citation type="submission" date="2020-07" db="EMBL/GenBank/DDBJ databases">
        <title>Sequencing the genomes of 1000 actinobacteria strains.</title>
        <authorList>
            <person name="Klenk H.-P."/>
        </authorList>
    </citation>
    <scope>NUCLEOTIDE SEQUENCE [LARGE SCALE GENOMIC DNA]</scope>
    <source>
        <strain evidence="10 11">DSM 19082</strain>
    </source>
</reference>
<dbReference type="EC" id="3.4.11.10" evidence="8"/>
<comment type="caution">
    <text evidence="10">The sequence shown here is derived from an EMBL/GenBank/DDBJ whole genome shotgun (WGS) entry which is preliminary data.</text>
</comment>
<evidence type="ECO:0000313" key="11">
    <source>
        <dbReference type="Proteomes" id="UP000582231"/>
    </source>
</evidence>
<dbReference type="SUPFAM" id="SSF53187">
    <property type="entry name" value="Zn-dependent exopeptidases"/>
    <property type="match status" value="1"/>
</dbReference>
<evidence type="ECO:0000256" key="8">
    <source>
        <dbReference type="HAMAP-Rule" id="MF_00181"/>
    </source>
</evidence>
<keyword evidence="11" id="KW-1185">Reference proteome</keyword>
<dbReference type="Pfam" id="PF00883">
    <property type="entry name" value="Peptidase_M17"/>
    <property type="match status" value="1"/>
</dbReference>
<dbReference type="AlphaFoldDB" id="A0A852R3Q6"/>
<feature type="domain" description="Cytosol aminopeptidase" evidence="9">
    <location>
        <begin position="344"/>
        <end position="351"/>
    </location>
</feature>
<evidence type="ECO:0000256" key="6">
    <source>
        <dbReference type="ARBA" id="ARBA00022801"/>
    </source>
</evidence>
<dbReference type="GO" id="GO:0030145">
    <property type="term" value="F:manganese ion binding"/>
    <property type="evidence" value="ECO:0007669"/>
    <property type="project" value="UniProtKB-UniRule"/>
</dbReference>
<dbReference type="InterPro" id="IPR011356">
    <property type="entry name" value="Leucine_aapep/pepB"/>
</dbReference>
<keyword evidence="8" id="KW-0464">Manganese</keyword>
<dbReference type="Proteomes" id="UP000582231">
    <property type="component" value="Unassembled WGS sequence"/>
</dbReference>
<dbReference type="GO" id="GO:0070006">
    <property type="term" value="F:metalloaminopeptidase activity"/>
    <property type="evidence" value="ECO:0007669"/>
    <property type="project" value="InterPro"/>
</dbReference>
<dbReference type="Gene3D" id="3.40.630.10">
    <property type="entry name" value="Zn peptidases"/>
    <property type="match status" value="1"/>
</dbReference>
<comment type="cofactor">
    <cofactor evidence="8">
        <name>Mn(2+)</name>
        <dbReference type="ChEBI" id="CHEBI:29035"/>
    </cofactor>
    <text evidence="8">Binds 2 manganese ions per subunit.</text>
</comment>
<accession>A0A852R3Q6</accession>
<evidence type="ECO:0000256" key="7">
    <source>
        <dbReference type="ARBA" id="ARBA00049972"/>
    </source>
</evidence>
<feature type="binding site" evidence="8">
    <location>
        <position position="346"/>
    </location>
    <ligand>
        <name>Mn(2+)</name>
        <dbReference type="ChEBI" id="CHEBI:29035"/>
        <label>1</label>
    </ligand>
</feature>
<comment type="catalytic activity">
    <reaction evidence="2 8">
        <text>Release of an N-terminal amino acid, preferentially leucine, but not glutamic or aspartic acids.</text>
        <dbReference type="EC" id="3.4.11.10"/>
    </reaction>
</comment>
<evidence type="ECO:0000259" key="9">
    <source>
        <dbReference type="PROSITE" id="PS00631"/>
    </source>
</evidence>
<evidence type="ECO:0000256" key="5">
    <source>
        <dbReference type="ARBA" id="ARBA00022670"/>
    </source>
</evidence>
<feature type="binding site" evidence="8">
    <location>
        <position position="348"/>
    </location>
    <ligand>
        <name>Mn(2+)</name>
        <dbReference type="ChEBI" id="CHEBI:29035"/>
        <label>2</label>
    </ligand>
</feature>
<dbReference type="NCBIfam" id="NF002073">
    <property type="entry name" value="PRK00913.1-2"/>
    <property type="match status" value="1"/>
</dbReference>